<feature type="signal peptide" evidence="1">
    <location>
        <begin position="1"/>
        <end position="22"/>
    </location>
</feature>
<feature type="chain" id="PRO_5047060625" description="Lipoprotein" evidence="1">
    <location>
        <begin position="23"/>
        <end position="272"/>
    </location>
</feature>
<evidence type="ECO:0000256" key="1">
    <source>
        <dbReference type="SAM" id="SignalP"/>
    </source>
</evidence>
<accession>A0ABU1NWU3</accession>
<dbReference type="Proteomes" id="UP001267290">
    <property type="component" value="Unassembled WGS sequence"/>
</dbReference>
<reference evidence="2 3" key="1">
    <citation type="submission" date="2023-07" db="EMBL/GenBank/DDBJ databases">
        <title>Sorghum-associated microbial communities from plants grown in Nebraska, USA.</title>
        <authorList>
            <person name="Schachtman D."/>
        </authorList>
    </citation>
    <scope>NUCLEOTIDE SEQUENCE [LARGE SCALE GENOMIC DNA]</scope>
    <source>
        <strain evidence="2 3">CC258</strain>
    </source>
</reference>
<name>A0ABU1NWU3_9BACL</name>
<evidence type="ECO:0000313" key="2">
    <source>
        <dbReference type="EMBL" id="MDR6551556.1"/>
    </source>
</evidence>
<dbReference type="InterPro" id="IPR046720">
    <property type="entry name" value="DUF6612"/>
</dbReference>
<dbReference type="Pfam" id="PF20316">
    <property type="entry name" value="DUF6612"/>
    <property type="match status" value="1"/>
</dbReference>
<gene>
    <name evidence="2" type="ORF">J2736_002745</name>
</gene>
<evidence type="ECO:0008006" key="4">
    <source>
        <dbReference type="Google" id="ProtNLM"/>
    </source>
</evidence>
<keyword evidence="1" id="KW-0732">Signal</keyword>
<organism evidence="2 3">
    <name type="scientific">Paenibacillus qinlingensis</name>
    <dbReference type="NCBI Taxonomy" id="1837343"/>
    <lineage>
        <taxon>Bacteria</taxon>
        <taxon>Bacillati</taxon>
        <taxon>Bacillota</taxon>
        <taxon>Bacilli</taxon>
        <taxon>Bacillales</taxon>
        <taxon>Paenibacillaceae</taxon>
        <taxon>Paenibacillus</taxon>
    </lineage>
</organism>
<protein>
    <recommendedName>
        <fullName evidence="4">Lipoprotein</fullName>
    </recommendedName>
</protein>
<sequence>MKSYMKLFHALSFILVCLLINACGSTSVEQVQSNATAQPTPTPTLVFDPATAYTAALNTASKLNSANVGVSIVKSIEIMPGANMTGKFIFQTDVILKPEVLLAGKVTLDMMGSKVDSEFYSSKGIMYVKGKDKWGKDIGNEETLSAIHYNPVKQLELLKAASDQVTAKDLGDSYEFRLATTAEKQKDFLAANFSKIFAENHVLAKEKLEVKVLDYVLTFDKKTNQIKSAHALVEMYELKEKNEKEHSTYTMDANYSSYNEVQAISEPAGLVK</sequence>
<comment type="caution">
    <text evidence="2">The sequence shown here is derived from an EMBL/GenBank/DDBJ whole genome shotgun (WGS) entry which is preliminary data.</text>
</comment>
<keyword evidence="3" id="KW-1185">Reference proteome</keyword>
<evidence type="ECO:0000313" key="3">
    <source>
        <dbReference type="Proteomes" id="UP001267290"/>
    </source>
</evidence>
<dbReference type="RefSeq" id="WP_310499131.1">
    <property type="nucleotide sequence ID" value="NZ_JAVDSB010000004.1"/>
</dbReference>
<proteinExistence type="predicted"/>
<dbReference type="EMBL" id="JAVDSB010000004">
    <property type="protein sequence ID" value="MDR6551556.1"/>
    <property type="molecule type" value="Genomic_DNA"/>
</dbReference>
<dbReference type="Gene3D" id="2.50.20.20">
    <property type="match status" value="1"/>
</dbReference>